<evidence type="ECO:0000256" key="10">
    <source>
        <dbReference type="RuleBase" id="RU361115"/>
    </source>
</evidence>
<keyword evidence="12" id="KW-1185">Reference proteome</keyword>
<dbReference type="OrthoDB" id="10259681at2759"/>
<dbReference type="GO" id="GO:0019367">
    <property type="term" value="P:fatty acid elongation, saturated fatty acid"/>
    <property type="evidence" value="ECO:0007669"/>
    <property type="project" value="TreeGrafter"/>
</dbReference>
<evidence type="ECO:0000256" key="3">
    <source>
        <dbReference type="ARBA" id="ARBA00022679"/>
    </source>
</evidence>
<dbReference type="GO" id="GO:0005789">
    <property type="term" value="C:endoplasmic reticulum membrane"/>
    <property type="evidence" value="ECO:0007669"/>
    <property type="project" value="TreeGrafter"/>
</dbReference>
<feature type="transmembrane region" description="Helical" evidence="10">
    <location>
        <begin position="316"/>
        <end position="337"/>
    </location>
</feature>
<sequence length="359" mass="40424">MSTFFGLKAKPYPLDPSFRGSTAWDTLSAPYPEYPKHHKLFTRLVSPATFDKSLSPWLPLGFSLVYYIVAHAANGIVKKNGSKDFTKGSGLAPMLLRFLILTHNAALAVYSGWTWARMFPLVVDFFLQGWSAAGFQGVKLALCSMPTNFPELGVYAYLFYLSKYYEVVDSVILLLKGKRVSNLQSYHHAGAIICMWVAYRYQSQPVWVFCVFNSFVHTWMYTYYFCAAMRWPFPRAVKRNLTTMQIAQIASGTFLTNLYLLTSFNPAQVVKGYKAHKVSSWYQSSGAGDQSLLTHALARAASSDPSTCMQTTGAEIALHVNTMYMFPLLALFFNFFMRSYLQKAPPSKEPDVKRAAAAK</sequence>
<feature type="transmembrane region" description="Helical" evidence="10">
    <location>
        <begin position="246"/>
        <end position="264"/>
    </location>
</feature>
<evidence type="ECO:0000256" key="2">
    <source>
        <dbReference type="ARBA" id="ARBA00022516"/>
    </source>
</evidence>
<dbReference type="GO" id="GO:0034626">
    <property type="term" value="P:fatty acid elongation, polyunsaturated fatty acid"/>
    <property type="evidence" value="ECO:0007669"/>
    <property type="project" value="TreeGrafter"/>
</dbReference>
<dbReference type="EMBL" id="DF238784">
    <property type="protein sequence ID" value="GAC94388.1"/>
    <property type="molecule type" value="Genomic_DNA"/>
</dbReference>
<evidence type="ECO:0000256" key="5">
    <source>
        <dbReference type="ARBA" id="ARBA00022832"/>
    </source>
</evidence>
<dbReference type="GeneID" id="24107254"/>
<evidence type="ECO:0000256" key="1">
    <source>
        <dbReference type="ARBA" id="ARBA00004141"/>
    </source>
</evidence>
<keyword evidence="2 10" id="KW-0444">Lipid biosynthesis</keyword>
<keyword evidence="8 10" id="KW-0472">Membrane</keyword>
<keyword evidence="7 10" id="KW-0443">Lipid metabolism</keyword>
<dbReference type="EC" id="2.3.1.-" evidence="10"/>
<dbReference type="Pfam" id="PF01151">
    <property type="entry name" value="ELO"/>
    <property type="match status" value="1"/>
</dbReference>
<comment type="similarity">
    <text evidence="10">Belongs to the ELO family.</text>
</comment>
<comment type="catalytic activity">
    <reaction evidence="10">
        <text>an acyl-CoA + malonyl-CoA + H(+) = a 3-oxoacyl-CoA + CO2 + CoA</text>
        <dbReference type="Rhea" id="RHEA:50252"/>
        <dbReference type="ChEBI" id="CHEBI:15378"/>
        <dbReference type="ChEBI" id="CHEBI:16526"/>
        <dbReference type="ChEBI" id="CHEBI:57287"/>
        <dbReference type="ChEBI" id="CHEBI:57384"/>
        <dbReference type="ChEBI" id="CHEBI:58342"/>
        <dbReference type="ChEBI" id="CHEBI:90726"/>
    </reaction>
    <physiologicalReaction direction="left-to-right" evidence="10">
        <dbReference type="Rhea" id="RHEA:50253"/>
    </physiologicalReaction>
</comment>
<keyword evidence="5 10" id="KW-0276">Fatty acid metabolism</keyword>
<evidence type="ECO:0000313" key="12">
    <source>
        <dbReference type="Proteomes" id="UP000014071"/>
    </source>
</evidence>
<dbReference type="PANTHER" id="PTHR11157:SF169">
    <property type="entry name" value="ELONGATION OF FATTY ACIDS PROTEIN"/>
    <property type="match status" value="1"/>
</dbReference>
<comment type="subcellular location">
    <subcellularLocation>
        <location evidence="1">Membrane</location>
        <topology evidence="1">Multi-pass membrane protein</topology>
    </subcellularLocation>
</comment>
<feature type="transmembrane region" description="Helical" evidence="10">
    <location>
        <begin position="98"/>
        <end position="116"/>
    </location>
</feature>
<evidence type="ECO:0000256" key="8">
    <source>
        <dbReference type="ARBA" id="ARBA00023136"/>
    </source>
</evidence>
<dbReference type="eggNOG" id="KOG3072">
    <property type="taxonomic scope" value="Eukaryota"/>
</dbReference>
<dbReference type="PANTHER" id="PTHR11157">
    <property type="entry name" value="FATTY ACID ACYL TRANSFERASE-RELATED"/>
    <property type="match status" value="1"/>
</dbReference>
<organism evidence="11 12">
    <name type="scientific">Pseudozyma hubeiensis (strain SY62)</name>
    <name type="common">Yeast</name>
    <dbReference type="NCBI Taxonomy" id="1305764"/>
    <lineage>
        <taxon>Eukaryota</taxon>
        <taxon>Fungi</taxon>
        <taxon>Dikarya</taxon>
        <taxon>Basidiomycota</taxon>
        <taxon>Ustilaginomycotina</taxon>
        <taxon>Ustilaginomycetes</taxon>
        <taxon>Ustilaginales</taxon>
        <taxon>Ustilaginaceae</taxon>
        <taxon>Pseudozyma</taxon>
    </lineage>
</organism>
<keyword evidence="9 10" id="KW-0275">Fatty acid biosynthesis</keyword>
<dbReference type="HOGENOM" id="CLU_017661_0_1_1"/>
<dbReference type="RefSeq" id="XP_012187975.1">
    <property type="nucleotide sequence ID" value="XM_012332585.1"/>
</dbReference>
<feature type="transmembrane region" description="Helical" evidence="10">
    <location>
        <begin position="57"/>
        <end position="77"/>
    </location>
</feature>
<name>R9NZS8_PSEHS</name>
<evidence type="ECO:0000256" key="7">
    <source>
        <dbReference type="ARBA" id="ARBA00023098"/>
    </source>
</evidence>
<dbReference type="GO" id="GO:0034625">
    <property type="term" value="P:fatty acid elongation, monounsaturated fatty acid"/>
    <property type="evidence" value="ECO:0007669"/>
    <property type="project" value="TreeGrafter"/>
</dbReference>
<protein>
    <recommendedName>
        <fullName evidence="10">Elongation of fatty acids protein</fullName>
        <ecNumber evidence="10">2.3.1.-</ecNumber>
    </recommendedName>
</protein>
<accession>R9NZS8</accession>
<proteinExistence type="inferred from homology"/>
<evidence type="ECO:0000256" key="6">
    <source>
        <dbReference type="ARBA" id="ARBA00022989"/>
    </source>
</evidence>
<reference evidence="12" key="1">
    <citation type="journal article" date="2013" name="Genome Announc.">
        <title>Draft genome sequence of the basidiomycetous yeast-like fungus Pseudozyma hubeiensis SY62, which produces an abundant amount of the biosurfactant mannosylerythritol lipids.</title>
        <authorList>
            <person name="Konishi M."/>
            <person name="Hatada Y."/>
            <person name="Horiuchi J."/>
        </authorList>
    </citation>
    <scope>NUCLEOTIDE SEQUENCE [LARGE SCALE GENOMIC DNA]</scope>
    <source>
        <strain evidence="12">SY62</strain>
    </source>
</reference>
<keyword evidence="3 10" id="KW-0808">Transferase</keyword>
<dbReference type="Proteomes" id="UP000014071">
    <property type="component" value="Unassembled WGS sequence"/>
</dbReference>
<evidence type="ECO:0000256" key="9">
    <source>
        <dbReference type="ARBA" id="ARBA00023160"/>
    </source>
</evidence>
<feature type="transmembrane region" description="Helical" evidence="10">
    <location>
        <begin position="205"/>
        <end position="226"/>
    </location>
</feature>
<dbReference type="AlphaFoldDB" id="R9NZS8"/>
<dbReference type="GO" id="GO:0030148">
    <property type="term" value="P:sphingolipid biosynthetic process"/>
    <property type="evidence" value="ECO:0007669"/>
    <property type="project" value="TreeGrafter"/>
</dbReference>
<dbReference type="GO" id="GO:0009922">
    <property type="term" value="F:fatty acid elongase activity"/>
    <property type="evidence" value="ECO:0007669"/>
    <property type="project" value="InterPro"/>
</dbReference>
<gene>
    <name evidence="11" type="ORF">PHSY_001959</name>
</gene>
<dbReference type="STRING" id="1305764.R9NZS8"/>
<evidence type="ECO:0000256" key="4">
    <source>
        <dbReference type="ARBA" id="ARBA00022692"/>
    </source>
</evidence>
<keyword evidence="6 10" id="KW-1133">Transmembrane helix</keyword>
<evidence type="ECO:0000313" key="11">
    <source>
        <dbReference type="EMBL" id="GAC94388.1"/>
    </source>
</evidence>
<dbReference type="InterPro" id="IPR002076">
    <property type="entry name" value="ELO_fam"/>
</dbReference>
<keyword evidence="4 10" id="KW-0812">Transmembrane</keyword>
<dbReference type="GO" id="GO:0042761">
    <property type="term" value="P:very long-chain fatty acid biosynthetic process"/>
    <property type="evidence" value="ECO:0007669"/>
    <property type="project" value="TreeGrafter"/>
</dbReference>